<evidence type="ECO:0000259" key="5">
    <source>
        <dbReference type="PROSITE" id="PS50931"/>
    </source>
</evidence>
<dbReference type="SUPFAM" id="SSF53850">
    <property type="entry name" value="Periplasmic binding protein-like II"/>
    <property type="match status" value="1"/>
</dbReference>
<dbReference type="Gene3D" id="3.40.190.290">
    <property type="match status" value="1"/>
</dbReference>
<keyword evidence="2" id="KW-0805">Transcription regulation</keyword>
<reference evidence="6" key="1">
    <citation type="journal article" date="2007" name="J. Bacteriol.">
        <title>Comparative genome analysis of four magnetotactic bacteria reveals a complex set of group-specific genes implicated in magnetosome biomineralization and function.</title>
        <authorList>
            <person name="Richter M."/>
            <person name="Kube M."/>
            <person name="Bazylinski D.A."/>
            <person name="Lombardot T."/>
            <person name="Gloeckner F.O."/>
            <person name="Reinhardt R."/>
            <person name="Schueler D."/>
        </authorList>
    </citation>
    <scope>NUCLEOTIDE SEQUENCE</scope>
    <source>
        <strain evidence="6">MSR-1</strain>
    </source>
</reference>
<dbReference type="InterPro" id="IPR036390">
    <property type="entry name" value="WH_DNA-bd_sf"/>
</dbReference>
<dbReference type="Gene3D" id="1.10.10.10">
    <property type="entry name" value="Winged helix-like DNA-binding domain superfamily/Winged helix DNA-binding domain"/>
    <property type="match status" value="1"/>
</dbReference>
<dbReference type="PROSITE" id="PS50931">
    <property type="entry name" value="HTH_LYSR"/>
    <property type="match status" value="1"/>
</dbReference>
<dbReference type="InterPro" id="IPR000847">
    <property type="entry name" value="LysR_HTH_N"/>
</dbReference>
<dbReference type="SUPFAM" id="SSF46785">
    <property type="entry name" value="Winged helix' DNA-binding domain"/>
    <property type="match status" value="1"/>
</dbReference>
<dbReference type="FunFam" id="1.10.10.10:FF:000001">
    <property type="entry name" value="LysR family transcriptional regulator"/>
    <property type="match status" value="1"/>
</dbReference>
<dbReference type="InterPro" id="IPR005119">
    <property type="entry name" value="LysR_subst-bd"/>
</dbReference>
<protein>
    <submittedName>
        <fullName evidence="6">Transcriptional regulator, LysR family</fullName>
    </submittedName>
</protein>
<dbReference type="PANTHER" id="PTHR30537">
    <property type="entry name" value="HTH-TYPE TRANSCRIPTIONAL REGULATOR"/>
    <property type="match status" value="1"/>
</dbReference>
<keyword evidence="3" id="KW-0238">DNA-binding</keyword>
<dbReference type="AlphaFoldDB" id="A4TV82"/>
<gene>
    <name evidence="6" type="ORF">MGR_0954</name>
</gene>
<accession>A4TV82</accession>
<comment type="similarity">
    <text evidence="1">Belongs to the LysR transcriptional regulatory family.</text>
</comment>
<dbReference type="GO" id="GO:0006351">
    <property type="term" value="P:DNA-templated transcription"/>
    <property type="evidence" value="ECO:0007669"/>
    <property type="project" value="TreeGrafter"/>
</dbReference>
<dbReference type="Pfam" id="PF03466">
    <property type="entry name" value="LysR_substrate"/>
    <property type="match status" value="1"/>
</dbReference>
<dbReference type="EMBL" id="CU459003">
    <property type="protein sequence ID" value="CAM74539.1"/>
    <property type="molecule type" value="Genomic_DNA"/>
</dbReference>
<evidence type="ECO:0000256" key="1">
    <source>
        <dbReference type="ARBA" id="ARBA00009437"/>
    </source>
</evidence>
<dbReference type="PANTHER" id="PTHR30537:SF31">
    <property type="entry name" value="TRANSCRIPTIONAL REGULATOR, LYSR FAMILY"/>
    <property type="match status" value="1"/>
</dbReference>
<sequence length="302" mass="33176">MRDLNDLYYFTQVVEHGGFSAAGRALGLPKSKLSRRVAQLEDGLGVRLLQRSSRRFALTEFGQAYYRHCRAMVIEAEAAEEAVQHSQAEPQGLIRLSCPVALAQSKVGPIIARFLADHPRVRVHLEATNRRVDVIEEGFDLAIRVRMPPLEDSGLIIKVLERHQGYLVGAPDLLDRLGRPQSPDQLSALPSLGMTRAGDRHSWQLVDAAGEGIEVAHQPRLVTDDMVALRHAARAGIGIVQLPSLMVAEDLRAGVLEKILTAWTPPRGLIHAVYPSRRGLVPAVRLFLDALAADWGRLDDGG</sequence>
<proteinExistence type="inferred from homology"/>
<dbReference type="InterPro" id="IPR036388">
    <property type="entry name" value="WH-like_DNA-bd_sf"/>
</dbReference>
<dbReference type="GO" id="GO:0043565">
    <property type="term" value="F:sequence-specific DNA binding"/>
    <property type="evidence" value="ECO:0007669"/>
    <property type="project" value="TreeGrafter"/>
</dbReference>
<organism evidence="6">
    <name type="scientific">Magnetospirillum gryphiswaldense</name>
    <dbReference type="NCBI Taxonomy" id="55518"/>
    <lineage>
        <taxon>Bacteria</taxon>
        <taxon>Pseudomonadati</taxon>
        <taxon>Pseudomonadota</taxon>
        <taxon>Alphaproteobacteria</taxon>
        <taxon>Rhodospirillales</taxon>
        <taxon>Rhodospirillaceae</taxon>
        <taxon>Magnetospirillum</taxon>
    </lineage>
</organism>
<dbReference type="CDD" id="cd08473">
    <property type="entry name" value="PBP2_CrgA_like_4"/>
    <property type="match status" value="1"/>
</dbReference>
<dbReference type="InterPro" id="IPR058163">
    <property type="entry name" value="LysR-type_TF_proteobact-type"/>
</dbReference>
<evidence type="ECO:0000256" key="3">
    <source>
        <dbReference type="ARBA" id="ARBA00023125"/>
    </source>
</evidence>
<dbReference type="GO" id="GO:0003700">
    <property type="term" value="F:DNA-binding transcription factor activity"/>
    <property type="evidence" value="ECO:0007669"/>
    <property type="project" value="InterPro"/>
</dbReference>
<keyword evidence="4" id="KW-0804">Transcription</keyword>
<dbReference type="NCBIfam" id="NF011573">
    <property type="entry name" value="PRK14997.1"/>
    <property type="match status" value="1"/>
</dbReference>
<dbReference type="Pfam" id="PF00126">
    <property type="entry name" value="HTH_1"/>
    <property type="match status" value="1"/>
</dbReference>
<evidence type="ECO:0000256" key="2">
    <source>
        <dbReference type="ARBA" id="ARBA00023015"/>
    </source>
</evidence>
<dbReference type="RefSeq" id="WP_106001874.1">
    <property type="nucleotide sequence ID" value="NZ_CP027527.1"/>
</dbReference>
<name>A4TV82_9PROT</name>
<evidence type="ECO:0000313" key="6">
    <source>
        <dbReference type="EMBL" id="CAM74539.1"/>
    </source>
</evidence>
<evidence type="ECO:0000256" key="4">
    <source>
        <dbReference type="ARBA" id="ARBA00023163"/>
    </source>
</evidence>
<feature type="domain" description="HTH lysR-type" evidence="5">
    <location>
        <begin position="1"/>
        <end position="59"/>
    </location>
</feature>